<evidence type="ECO:0000259" key="1">
    <source>
        <dbReference type="Pfam" id="PF14737"/>
    </source>
</evidence>
<protein>
    <recommendedName>
        <fullName evidence="1">DUF4470 domain-containing protein</fullName>
    </recommendedName>
</protein>
<evidence type="ECO:0000313" key="2">
    <source>
        <dbReference type="EMBL" id="PTB77257.1"/>
    </source>
</evidence>
<dbReference type="EMBL" id="KZ679130">
    <property type="protein sequence ID" value="PTB77257.1"/>
    <property type="molecule type" value="Genomic_DNA"/>
</dbReference>
<evidence type="ECO:0000313" key="3">
    <source>
        <dbReference type="Proteomes" id="UP000240760"/>
    </source>
</evidence>
<dbReference type="InterPro" id="IPR027974">
    <property type="entry name" value="DUF4470"/>
</dbReference>
<gene>
    <name evidence="2" type="ORF">M440DRAFT_1469291</name>
</gene>
<dbReference type="STRING" id="983965.A0A2T4C6P9"/>
<proteinExistence type="predicted"/>
<dbReference type="AlphaFoldDB" id="A0A2T4C6P9"/>
<feature type="domain" description="DUF4470" evidence="1">
    <location>
        <begin position="16"/>
        <end position="105"/>
    </location>
</feature>
<name>A0A2T4C6P9_TRILO</name>
<dbReference type="Proteomes" id="UP000240760">
    <property type="component" value="Unassembled WGS sequence"/>
</dbReference>
<dbReference type="Pfam" id="PF14737">
    <property type="entry name" value="DUF4470"/>
    <property type="match status" value="1"/>
</dbReference>
<accession>A0A2T4C6P9</accession>
<organism evidence="2 3">
    <name type="scientific">Trichoderma longibrachiatum ATCC 18648</name>
    <dbReference type="NCBI Taxonomy" id="983965"/>
    <lineage>
        <taxon>Eukaryota</taxon>
        <taxon>Fungi</taxon>
        <taxon>Dikarya</taxon>
        <taxon>Ascomycota</taxon>
        <taxon>Pezizomycotina</taxon>
        <taxon>Sordariomycetes</taxon>
        <taxon>Hypocreomycetidae</taxon>
        <taxon>Hypocreales</taxon>
        <taxon>Hypocreaceae</taxon>
        <taxon>Trichoderma</taxon>
    </lineage>
</organism>
<reference evidence="2 3" key="1">
    <citation type="submission" date="2016-07" db="EMBL/GenBank/DDBJ databases">
        <title>Multiple horizontal gene transfer events from other fungi enriched the ability of initially mycotrophic Trichoderma (Ascomycota) to feed on dead plant biomass.</title>
        <authorList>
            <consortium name="DOE Joint Genome Institute"/>
            <person name="Aerts A."/>
            <person name="Atanasova L."/>
            <person name="Chenthamara K."/>
            <person name="Zhang J."/>
            <person name="Grujic M."/>
            <person name="Henrissat B."/>
            <person name="Kuo A."/>
            <person name="Salamov A."/>
            <person name="Lipzen A."/>
            <person name="Labutti K."/>
            <person name="Barry K."/>
            <person name="Miao Y."/>
            <person name="Rahimi M.J."/>
            <person name="Shen Q."/>
            <person name="Grigoriev I.V."/>
            <person name="Kubicek C.P."/>
            <person name="Druzhinina I.S."/>
        </authorList>
    </citation>
    <scope>NUCLEOTIDE SEQUENCE [LARGE SCALE GENOMIC DNA]</scope>
    <source>
        <strain evidence="2 3">ATCC 18648</strain>
    </source>
</reference>
<sequence length="1070" mass="118646">MLTPTTLHRFRWFNAFGNAPAINLARSIPHGQDASVLSLGRGDLSSILYTSYVQRGLPGRMLDITCCNDDENITARNLVLLTMILVEGEDISLQVLWDVYYHMFLDEHTTELVDRHVRSIIPMLESLESFNNGSYGSIIKMCDEDTLEPSLDLAAIRAASPLALARSCAGPPHNHHYWNEVVAMINGKNYRSPNPLLIGLVSDWKILHCGSDPVLSFHLATAFTSLAADSPLRHDGDDEEHKVVAAARSQFFAWVRAFRSVKDSMCVRFAVSDPFAFCHTLQYADAAGQLSANWYRRQWDSRVLRLDENSYGLGGDAPTSFDAIDTSNLSEDFGLVNVLVSAGPLLTERLWATLLTEDIVDNDSSEKHPLDQLLHDSSSTVSLLLGLVPLQCWTTARAESSLREMVTLTVPPQLVPTRFPVCLSWKRDDQLGDCNAEQLKLHMNFNEVVEMLFQMYLDMFEAETAKAFASPSENKSRNQPRFHRGSFMALLKVIQSRVKSDWNAVIDGLLRRIGEERTLSLAARQGQDLHLQLALFDTRPLEETGAMQIPSVSLLSRWKHVPPVVAVTLIVPRGALRDFFPEPYPTWPVPTLVGTLKSSGIMSRRRYSIFDDVHIVFGRVTTTEQDELCWSGTSPLVATFLVPTSALAGQPVTDVVGLELSTASPSTTFFIEVLGMSQRTVHEAALSNTTSVFITKLMPGTTAHKITSGGVRQLKDEVTGAESEARMMLMAKLSPERRGITSLSALIQVPSESCKTNSQNRPPFELYQNNPFSISIILDKHKFICPGVDRTSAYFKVVAPLAEPSQSSVLQNCFSFSILSPGGLPVAMNLSHINLDNLAVIELDQPERLAWLTTLTSLQIPRHNRGGHTEDVRARFGATLSAMFKACSGTLERQTCMFSLSGRQRDDVQAMIFVSAVRLDGDTASVVLDAAILPLMSQYLASGDSDDFLKELKVQDGMTLKVDDEEMALWKKTTPSFIERCRTWNHLPSCEYTKQRATVPLSCEPGQPWICSCGHGRMPDGFIAAPSWHLAEKHAVRIAISPMYHAPLDTMKDVLGRRGLYVGVRSGLFA</sequence>
<keyword evidence="3" id="KW-1185">Reference proteome</keyword>
<dbReference type="OrthoDB" id="341421at2759"/>